<keyword evidence="3" id="KW-1185">Reference proteome</keyword>
<gene>
    <name evidence="2" type="ORF">MYCGRDRAFT_109919</name>
</gene>
<accession>F9XDP1</accession>
<feature type="compositionally biased region" description="Polar residues" evidence="1">
    <location>
        <begin position="506"/>
        <end position="528"/>
    </location>
</feature>
<protein>
    <submittedName>
        <fullName evidence="2">Uncharacterized protein</fullName>
    </submittedName>
</protein>
<dbReference type="AlphaFoldDB" id="F9XDP1"/>
<feature type="region of interest" description="Disordered" evidence="1">
    <location>
        <begin position="323"/>
        <end position="375"/>
    </location>
</feature>
<feature type="compositionally biased region" description="Basic and acidic residues" evidence="1">
    <location>
        <begin position="482"/>
        <end position="503"/>
    </location>
</feature>
<dbReference type="eggNOG" id="ENOG502QV9J">
    <property type="taxonomic scope" value="Eukaryota"/>
</dbReference>
<reference evidence="2 3" key="1">
    <citation type="journal article" date="2011" name="PLoS Genet.">
        <title>Finished genome of the fungal wheat pathogen Mycosphaerella graminicola reveals dispensome structure, chromosome plasticity, and stealth pathogenesis.</title>
        <authorList>
            <person name="Goodwin S.B."/>
            <person name="Ben M'barek S."/>
            <person name="Dhillon B."/>
            <person name="Wittenberg A.H.J."/>
            <person name="Crane C.F."/>
            <person name="Hane J.K."/>
            <person name="Foster A.J."/>
            <person name="Van der Lee T.A.J."/>
            <person name="Grimwood J."/>
            <person name="Aerts A."/>
            <person name="Antoniw J."/>
            <person name="Bailey A."/>
            <person name="Bluhm B."/>
            <person name="Bowler J."/>
            <person name="Bristow J."/>
            <person name="van der Burgt A."/>
            <person name="Canto-Canche B."/>
            <person name="Churchill A.C.L."/>
            <person name="Conde-Ferraez L."/>
            <person name="Cools H.J."/>
            <person name="Coutinho P.M."/>
            <person name="Csukai M."/>
            <person name="Dehal P."/>
            <person name="De Wit P."/>
            <person name="Donzelli B."/>
            <person name="van de Geest H.C."/>
            <person name="van Ham R.C.H.J."/>
            <person name="Hammond-Kosack K.E."/>
            <person name="Henrissat B."/>
            <person name="Kilian A."/>
            <person name="Kobayashi A.K."/>
            <person name="Koopmann E."/>
            <person name="Kourmpetis Y."/>
            <person name="Kuzniar A."/>
            <person name="Lindquist E."/>
            <person name="Lombard V."/>
            <person name="Maliepaard C."/>
            <person name="Martins N."/>
            <person name="Mehrabi R."/>
            <person name="Nap J.P.H."/>
            <person name="Ponomarenko A."/>
            <person name="Rudd J.J."/>
            <person name="Salamov A."/>
            <person name="Schmutz J."/>
            <person name="Schouten H.J."/>
            <person name="Shapiro H."/>
            <person name="Stergiopoulos I."/>
            <person name="Torriani S.F.F."/>
            <person name="Tu H."/>
            <person name="de Vries R.P."/>
            <person name="Waalwijk C."/>
            <person name="Ware S.B."/>
            <person name="Wiebenga A."/>
            <person name="Zwiers L.-H."/>
            <person name="Oliver R.P."/>
            <person name="Grigoriev I.V."/>
            <person name="Kema G.H.J."/>
        </authorList>
    </citation>
    <scope>NUCLEOTIDE SEQUENCE [LARGE SCALE GENOMIC DNA]</scope>
    <source>
        <strain evidence="3">CBS 115943 / IPO323</strain>
    </source>
</reference>
<evidence type="ECO:0000313" key="2">
    <source>
        <dbReference type="EMBL" id="EGP86767.1"/>
    </source>
</evidence>
<feature type="region of interest" description="Disordered" evidence="1">
    <location>
        <begin position="479"/>
        <end position="528"/>
    </location>
</feature>
<dbReference type="EMBL" id="CM001201">
    <property type="protein sequence ID" value="EGP86767.1"/>
    <property type="molecule type" value="Genomic_DNA"/>
</dbReference>
<sequence length="701" mass="78527">MSDIEPARPMSQQSRVTVRQLRAPSTTGPFIREILPPSTQLSTEHTSITLAWSPRDVLDCLSQPRRRHLHHRRRFHVLSLQPCLRDPGVIDLIAVDMAFQQPQPRPKAVRQVSINALPNQQQHPELQVPASPSRRRAIEDSQEWILFSPQNDGQSLSQTTSRTPRTATHLSDFGSLQTHVRSQQRSDSQEQEEDQDNCTCQGTDVDDDGAELDSLDDGLLAFHHPFAPSSANLDQSGGAVLPTHDGLGSFFPSSAGIQEQLWQFERHNPHRRSSKHVRRRSSVQRRLDIMDEEQDIAVEDDRTERIEKWRLDQSKAVLEEIERETRRRRRRMSRASGTTARPSLQSTAALERVLSRRDSVTTRQTSSADDQPPSESFWRRITRKVIKDLIGLDETTLSVIFGEQFVGEASPTPTQPSPLATAASRESRVSFHDSEPSWEAKLLDRIARELGVLVHQLAESDGAAFNSYKNALSQPIDYAGLPREHPQSLRQRLRAETSRRNDTENAETSLFSPTVPQTPLTPATTNNNHELADTSLWGIEEESASDDDSPRDTTEQEYWQRDIDVHMIFSYLRDRFARNTPSPPAQPSAETSGPLPASWATPTTSSLTPAAQASRTQRAEVIRRQHPLVSRAETRRRDLLAQVLASQTPQKRASSCASQSTKRSRRSRGSSRNYWDLGGDNSASWSASGGGAAEGGGWGEV</sequence>
<organism evidence="2 3">
    <name type="scientific">Zymoseptoria tritici (strain CBS 115943 / IPO323)</name>
    <name type="common">Speckled leaf blotch fungus</name>
    <name type="synonym">Septoria tritici</name>
    <dbReference type="NCBI Taxonomy" id="336722"/>
    <lineage>
        <taxon>Eukaryota</taxon>
        <taxon>Fungi</taxon>
        <taxon>Dikarya</taxon>
        <taxon>Ascomycota</taxon>
        <taxon>Pezizomycotina</taxon>
        <taxon>Dothideomycetes</taxon>
        <taxon>Dothideomycetidae</taxon>
        <taxon>Mycosphaerellales</taxon>
        <taxon>Mycosphaerellaceae</taxon>
        <taxon>Zymoseptoria</taxon>
    </lineage>
</organism>
<feature type="compositionally biased region" description="Polar residues" evidence="1">
    <location>
        <begin position="148"/>
        <end position="180"/>
    </location>
</feature>
<evidence type="ECO:0000313" key="3">
    <source>
        <dbReference type="Proteomes" id="UP000008062"/>
    </source>
</evidence>
<dbReference type="KEGG" id="ztr:MYCGRDRAFT_109919"/>
<feature type="compositionally biased region" description="Gly residues" evidence="1">
    <location>
        <begin position="688"/>
        <end position="701"/>
    </location>
</feature>
<dbReference type="InParanoid" id="F9XDP1"/>
<feature type="compositionally biased region" description="Polar residues" evidence="1">
    <location>
        <begin position="644"/>
        <end position="657"/>
    </location>
</feature>
<proteinExistence type="predicted"/>
<dbReference type="GeneID" id="13401687"/>
<dbReference type="OrthoDB" id="5402147at2759"/>
<feature type="compositionally biased region" description="Basic and acidic residues" evidence="1">
    <location>
        <begin position="425"/>
        <end position="434"/>
    </location>
</feature>
<dbReference type="HOGENOM" id="CLU_017407_0_0_1"/>
<feature type="compositionally biased region" description="Acidic residues" evidence="1">
    <location>
        <begin position="204"/>
        <end position="213"/>
    </location>
</feature>
<dbReference type="Proteomes" id="UP000008062">
    <property type="component" value="Chromosome 6"/>
</dbReference>
<feature type="compositionally biased region" description="Low complexity" evidence="1">
    <location>
        <begin position="594"/>
        <end position="614"/>
    </location>
</feature>
<dbReference type="RefSeq" id="XP_003851791.1">
    <property type="nucleotide sequence ID" value="XM_003851743.1"/>
</dbReference>
<feature type="compositionally biased region" description="Polar residues" evidence="1">
    <location>
        <begin position="335"/>
        <end position="348"/>
    </location>
</feature>
<evidence type="ECO:0000256" key="1">
    <source>
        <dbReference type="SAM" id="MobiDB-lite"/>
    </source>
</evidence>
<name>F9XDP1_ZYMTI</name>
<feature type="region of interest" description="Disordered" evidence="1">
    <location>
        <begin position="577"/>
        <end position="701"/>
    </location>
</feature>
<feature type="region of interest" description="Disordered" evidence="1">
    <location>
        <begin position="146"/>
        <end position="213"/>
    </location>
</feature>
<feature type="region of interest" description="Disordered" evidence="1">
    <location>
        <begin position="407"/>
        <end position="434"/>
    </location>
</feature>
<dbReference type="OMA" id="IIRQHHP"/>